<dbReference type="RefSeq" id="WP_341400806.1">
    <property type="nucleotide sequence ID" value="NZ_JBBUTI010000018.1"/>
</dbReference>
<proteinExistence type="inferred from homology"/>
<dbReference type="Gene3D" id="1.10.12.10">
    <property type="entry name" value="Lyase 2-enoyl-coa Hydratase, Chain A, domain 2"/>
    <property type="match status" value="1"/>
</dbReference>
<evidence type="ECO:0000313" key="5">
    <source>
        <dbReference type="Proteomes" id="UP001379945"/>
    </source>
</evidence>
<comment type="similarity">
    <text evidence="1 3">Belongs to the enoyl-CoA hydratase/isomerase family.</text>
</comment>
<gene>
    <name evidence="4" type="ORF">AACH00_19050</name>
</gene>
<dbReference type="InterPro" id="IPR029045">
    <property type="entry name" value="ClpP/crotonase-like_dom_sf"/>
</dbReference>
<dbReference type="InterPro" id="IPR001753">
    <property type="entry name" value="Enoyl-CoA_hydra/iso"/>
</dbReference>
<dbReference type="EMBL" id="JBBUTI010000018">
    <property type="protein sequence ID" value="MEK8048458.1"/>
    <property type="molecule type" value="Genomic_DNA"/>
</dbReference>
<dbReference type="PROSITE" id="PS00166">
    <property type="entry name" value="ENOYL_COA_HYDRATASE"/>
    <property type="match status" value="1"/>
</dbReference>
<dbReference type="InterPro" id="IPR014748">
    <property type="entry name" value="Enoyl-CoA_hydra_C"/>
</dbReference>
<dbReference type="PANTHER" id="PTHR11941:SF133">
    <property type="entry name" value="1,2-EPOXYPHENYLACETYL-COA ISOMERASE"/>
    <property type="match status" value="1"/>
</dbReference>
<evidence type="ECO:0000256" key="2">
    <source>
        <dbReference type="ARBA" id="ARBA00023239"/>
    </source>
</evidence>
<dbReference type="NCBIfam" id="NF046063">
    <property type="entry name" value="oxepin_alt"/>
    <property type="match status" value="1"/>
</dbReference>
<keyword evidence="5" id="KW-1185">Reference proteome</keyword>
<accession>A0ABU9C9E6</accession>
<reference evidence="4 5" key="1">
    <citation type="submission" date="2024-04" db="EMBL/GenBank/DDBJ databases">
        <title>Novel species of the genus Ideonella isolated from streams.</title>
        <authorList>
            <person name="Lu H."/>
        </authorList>
    </citation>
    <scope>NUCLEOTIDE SEQUENCE [LARGE SCALE GENOMIC DNA]</scope>
    <source>
        <strain evidence="4 5">LYT19W</strain>
    </source>
</reference>
<comment type="caution">
    <text evidence="4">The sequence shown here is derived from an EMBL/GenBank/DDBJ whole genome shotgun (WGS) entry which is preliminary data.</text>
</comment>
<dbReference type="PANTHER" id="PTHR11941">
    <property type="entry name" value="ENOYL-COA HYDRATASE-RELATED"/>
    <property type="match status" value="1"/>
</dbReference>
<dbReference type="SUPFAM" id="SSF52096">
    <property type="entry name" value="ClpP/crotonase"/>
    <property type="match status" value="1"/>
</dbReference>
<evidence type="ECO:0000256" key="1">
    <source>
        <dbReference type="ARBA" id="ARBA00005254"/>
    </source>
</evidence>
<evidence type="ECO:0000256" key="3">
    <source>
        <dbReference type="RuleBase" id="RU003707"/>
    </source>
</evidence>
<dbReference type="Gene3D" id="3.90.226.10">
    <property type="entry name" value="2-enoyl-CoA Hydratase, Chain A, domain 1"/>
    <property type="match status" value="1"/>
</dbReference>
<dbReference type="NCBIfam" id="NF005700">
    <property type="entry name" value="PRK07511.1"/>
    <property type="match status" value="1"/>
</dbReference>
<dbReference type="Pfam" id="PF00378">
    <property type="entry name" value="ECH_1"/>
    <property type="match status" value="1"/>
</dbReference>
<dbReference type="CDD" id="cd06558">
    <property type="entry name" value="crotonase-like"/>
    <property type="match status" value="1"/>
</dbReference>
<name>A0ABU9C9E6_9BURK</name>
<protein>
    <submittedName>
        <fullName evidence="4">Enoyl-CoA hydratase</fullName>
    </submittedName>
</protein>
<dbReference type="Proteomes" id="UP001379945">
    <property type="component" value="Unassembled WGS sequence"/>
</dbReference>
<sequence>MPSSLLSSRDGAALVLTLSDPATRNTLSPQVYAAGIEALENCQTDPSVRAVIIRGDGATFCAGGDLNRIATARERSPEAQAEAIEQFNQWILSLKACPLPVIAAVEGFAAGGGMALAMACDLIVAAEDARFVMSYGKIGLSPDGGGSWHLARSLPRALALETLWLAEPVGARRLHELGLVNRVTGQGEAYAGALKLAGQLAQMAPNVLARVKQLVSDAPAQSLRTQMDDEREAFVDHLFHDNGGEGIGAFLAKRKPAFK</sequence>
<organism evidence="4 5">
    <name type="scientific">Ideonella margarita</name>
    <dbReference type="NCBI Taxonomy" id="2984191"/>
    <lineage>
        <taxon>Bacteria</taxon>
        <taxon>Pseudomonadati</taxon>
        <taxon>Pseudomonadota</taxon>
        <taxon>Betaproteobacteria</taxon>
        <taxon>Burkholderiales</taxon>
        <taxon>Sphaerotilaceae</taxon>
        <taxon>Ideonella</taxon>
    </lineage>
</organism>
<keyword evidence="2" id="KW-0456">Lyase</keyword>
<evidence type="ECO:0000313" key="4">
    <source>
        <dbReference type="EMBL" id="MEK8048458.1"/>
    </source>
</evidence>
<dbReference type="InterPro" id="IPR018376">
    <property type="entry name" value="Enoyl-CoA_hyd/isom_CS"/>
</dbReference>